<dbReference type="InterPro" id="IPR029058">
    <property type="entry name" value="AB_hydrolase_fold"/>
</dbReference>
<comment type="catalytic activity">
    <reaction evidence="1">
        <text>a triacylglycerol + H2O = a diacylglycerol + a fatty acid + H(+)</text>
        <dbReference type="Rhea" id="RHEA:12044"/>
        <dbReference type="ChEBI" id="CHEBI:15377"/>
        <dbReference type="ChEBI" id="CHEBI:15378"/>
        <dbReference type="ChEBI" id="CHEBI:17855"/>
        <dbReference type="ChEBI" id="CHEBI:18035"/>
        <dbReference type="ChEBI" id="CHEBI:28868"/>
        <dbReference type="EC" id="3.1.1.3"/>
    </reaction>
    <physiologicalReaction direction="left-to-right" evidence="1">
        <dbReference type="Rhea" id="RHEA:12045"/>
    </physiologicalReaction>
</comment>
<dbReference type="SUPFAM" id="SSF53474">
    <property type="entry name" value="alpha/beta-Hydrolases"/>
    <property type="match status" value="1"/>
</dbReference>
<dbReference type="RefSeq" id="XP_062875978.1">
    <property type="nucleotide sequence ID" value="XM_063019908.1"/>
</dbReference>
<dbReference type="Pfam" id="PF03583">
    <property type="entry name" value="LIP"/>
    <property type="match status" value="1"/>
</dbReference>
<dbReference type="EMBL" id="CP138894">
    <property type="protein sequence ID" value="WPK23592.1"/>
    <property type="molecule type" value="Genomic_DNA"/>
</dbReference>
<evidence type="ECO:0000313" key="4">
    <source>
        <dbReference type="Proteomes" id="UP001338582"/>
    </source>
</evidence>
<evidence type="ECO:0000256" key="1">
    <source>
        <dbReference type="ARBA" id="ARBA00023369"/>
    </source>
</evidence>
<protein>
    <recommendedName>
        <fullName evidence="5">Triacylglycerol lipase</fullName>
    </recommendedName>
</protein>
<proteinExistence type="predicted"/>
<dbReference type="PANTHER" id="PTHR34853:SF1">
    <property type="entry name" value="LIPASE 5"/>
    <property type="match status" value="1"/>
</dbReference>
<dbReference type="PIRSF" id="PIRSF029171">
    <property type="entry name" value="Esterase_LipA"/>
    <property type="match status" value="1"/>
</dbReference>
<gene>
    <name evidence="3" type="ORF">PUMCH_000833</name>
</gene>
<evidence type="ECO:0008006" key="5">
    <source>
        <dbReference type="Google" id="ProtNLM"/>
    </source>
</evidence>
<reference evidence="3 4" key="1">
    <citation type="submission" date="2023-10" db="EMBL/GenBank/DDBJ databases">
        <title>Draft Genome Sequence of Candida saopaulonensis from a very Premature Infant with Sepsis.</title>
        <authorList>
            <person name="Ning Y."/>
            <person name="Dai R."/>
            <person name="Xiao M."/>
            <person name="Xu Y."/>
            <person name="Yan Q."/>
            <person name="Zhang L."/>
        </authorList>
    </citation>
    <scope>NUCLEOTIDE SEQUENCE [LARGE SCALE GENOMIC DNA]</scope>
    <source>
        <strain evidence="3 4">19XY460</strain>
    </source>
</reference>
<sequence>MRLNLFFAIVWVLLSPVCGFPVEPELPSNDPFYIVPKDIEKYSEGEIIRSRPSPAKLRGVFQPINIQDSWQYLVRTTNSRGKPTAVVTSVLKPYNADKTKVLSYQFAQDSPSIDCSPSYSILHGASMNTLILQLEMYVISLALARGWYVVTPDHEGPNSAFAIAKIAGKITLDSIRAVLKTEDTTGIDPKAKVALWGYSGGTVPTSWAAILQPEYAPELSQNLVGAACGGWLTNLTNAALAMDGKYSAGLIPLAIHGLMNEYPELSEKIASVITNEDQHNEFLRASNYCLLESFPKFAFKEFFKGNNPIFSIGTQIFEIPEIKRILTDNVVGLNASNGVPKIPLFVYQGMQDEIIPYVQAERGFERLCALGVESFELALSKNTGHIGEMLQGVGAALKWVEDRFAGLPPKKGCVKEIRETNLAYEGADLSFYKLFRASWESILGWEVGRFASVAKIPLAAQFVFDALRGVLEALGPVPMR</sequence>
<dbReference type="Gene3D" id="1.10.260.130">
    <property type="match status" value="1"/>
</dbReference>
<dbReference type="GO" id="GO:0016042">
    <property type="term" value="P:lipid catabolic process"/>
    <property type="evidence" value="ECO:0007669"/>
    <property type="project" value="InterPro"/>
</dbReference>
<feature type="signal peptide" evidence="2">
    <location>
        <begin position="1"/>
        <end position="19"/>
    </location>
</feature>
<keyword evidence="2" id="KW-0732">Signal</keyword>
<dbReference type="Gene3D" id="3.40.50.1820">
    <property type="entry name" value="alpha/beta hydrolase"/>
    <property type="match status" value="1"/>
</dbReference>
<dbReference type="KEGG" id="asau:88171901"/>
<dbReference type="GeneID" id="88171901"/>
<accession>A0AAX4H6G8</accession>
<name>A0AAX4H6G8_9ASCO</name>
<dbReference type="AlphaFoldDB" id="A0AAX4H6G8"/>
<dbReference type="GO" id="GO:0004806">
    <property type="term" value="F:triacylglycerol lipase activity"/>
    <property type="evidence" value="ECO:0007669"/>
    <property type="project" value="UniProtKB-EC"/>
</dbReference>
<keyword evidence="4" id="KW-1185">Reference proteome</keyword>
<feature type="chain" id="PRO_5043982565" description="Triacylglycerol lipase" evidence="2">
    <location>
        <begin position="20"/>
        <end position="480"/>
    </location>
</feature>
<dbReference type="PANTHER" id="PTHR34853">
    <property type="match status" value="1"/>
</dbReference>
<dbReference type="Proteomes" id="UP001338582">
    <property type="component" value="Chromosome 1"/>
</dbReference>
<evidence type="ECO:0000313" key="3">
    <source>
        <dbReference type="EMBL" id="WPK23592.1"/>
    </source>
</evidence>
<evidence type="ECO:0000256" key="2">
    <source>
        <dbReference type="SAM" id="SignalP"/>
    </source>
</evidence>
<organism evidence="3 4">
    <name type="scientific">Australozyma saopauloensis</name>
    <dbReference type="NCBI Taxonomy" id="291208"/>
    <lineage>
        <taxon>Eukaryota</taxon>
        <taxon>Fungi</taxon>
        <taxon>Dikarya</taxon>
        <taxon>Ascomycota</taxon>
        <taxon>Saccharomycotina</taxon>
        <taxon>Pichiomycetes</taxon>
        <taxon>Metschnikowiaceae</taxon>
        <taxon>Australozyma</taxon>
    </lineage>
</organism>
<dbReference type="InterPro" id="IPR005152">
    <property type="entry name" value="Lipase_secreted"/>
</dbReference>